<reference evidence="1 2" key="1">
    <citation type="submission" date="2019-06" db="EMBL/GenBank/DDBJ databases">
        <title>WGS assembly of Gossypium darwinii.</title>
        <authorList>
            <person name="Chen Z.J."/>
            <person name="Sreedasyam A."/>
            <person name="Ando A."/>
            <person name="Song Q."/>
            <person name="De L."/>
            <person name="Hulse-Kemp A."/>
            <person name="Ding M."/>
            <person name="Ye W."/>
            <person name="Kirkbride R."/>
            <person name="Jenkins J."/>
            <person name="Plott C."/>
            <person name="Lovell J."/>
            <person name="Lin Y.-M."/>
            <person name="Vaughn R."/>
            <person name="Liu B."/>
            <person name="Li W."/>
            <person name="Simpson S."/>
            <person name="Scheffler B."/>
            <person name="Saski C."/>
            <person name="Grover C."/>
            <person name="Hu G."/>
            <person name="Conover J."/>
            <person name="Carlson J."/>
            <person name="Shu S."/>
            <person name="Boston L."/>
            <person name="Williams M."/>
            <person name="Peterson D."/>
            <person name="Mcgee K."/>
            <person name="Jones D."/>
            <person name="Wendel J."/>
            <person name="Stelly D."/>
            <person name="Grimwood J."/>
            <person name="Schmutz J."/>
        </authorList>
    </citation>
    <scope>NUCLEOTIDE SEQUENCE [LARGE SCALE GENOMIC DNA]</scope>
    <source>
        <strain evidence="1">1808015.09</strain>
    </source>
</reference>
<accession>A0A5D2C1T0</accession>
<evidence type="ECO:0000313" key="1">
    <source>
        <dbReference type="EMBL" id="TYG62295.1"/>
    </source>
</evidence>
<protein>
    <submittedName>
        <fullName evidence="1">Uncharacterized protein</fullName>
    </submittedName>
</protein>
<keyword evidence="2" id="KW-1185">Reference proteome</keyword>
<dbReference type="Proteomes" id="UP000323506">
    <property type="component" value="Chromosome D07"/>
</dbReference>
<proteinExistence type="predicted"/>
<sequence length="132" mass="14802">MKELREDIRGEIKSELQGLFEQYLGSFTATPVVAAPVGPSQDRDKGMLGSSPTRFRLRDAPLLSPDVNMKNVTQGGQWDESVRSHRLGCPRFDGTDYQGWCAKLEQFFEAEGVLDHAKVHMVMLYLEGKALD</sequence>
<evidence type="ECO:0000313" key="2">
    <source>
        <dbReference type="Proteomes" id="UP000323506"/>
    </source>
</evidence>
<organism evidence="1 2">
    <name type="scientific">Gossypium darwinii</name>
    <name type="common">Darwin's cotton</name>
    <name type="synonym">Gossypium barbadense var. darwinii</name>
    <dbReference type="NCBI Taxonomy" id="34276"/>
    <lineage>
        <taxon>Eukaryota</taxon>
        <taxon>Viridiplantae</taxon>
        <taxon>Streptophyta</taxon>
        <taxon>Embryophyta</taxon>
        <taxon>Tracheophyta</taxon>
        <taxon>Spermatophyta</taxon>
        <taxon>Magnoliopsida</taxon>
        <taxon>eudicotyledons</taxon>
        <taxon>Gunneridae</taxon>
        <taxon>Pentapetalae</taxon>
        <taxon>rosids</taxon>
        <taxon>malvids</taxon>
        <taxon>Malvales</taxon>
        <taxon>Malvaceae</taxon>
        <taxon>Malvoideae</taxon>
        <taxon>Gossypium</taxon>
    </lineage>
</organism>
<dbReference type="AlphaFoldDB" id="A0A5D2C1T0"/>
<name>A0A5D2C1T0_GOSDA</name>
<gene>
    <name evidence="1" type="ORF">ES288_D07G217500v1</name>
</gene>
<dbReference type="SMR" id="A0A5D2C1T0"/>
<dbReference type="EMBL" id="CM017707">
    <property type="protein sequence ID" value="TYG62295.1"/>
    <property type="molecule type" value="Genomic_DNA"/>
</dbReference>